<sequence length="110" mass="12245">MDGLKSLPEMHFRSLGGKKKYFSSLDGQFSISGNTACQKLRLRWSRYSKSNSGTTAWAVRSFHSSVLDGAQETTPEVKRCVQSNCSSFALTRRQLGFCSSVLPFLCLLLL</sequence>
<gene>
    <name evidence="1" type="ORF">CDAR_371081</name>
</gene>
<dbReference type="EMBL" id="BPLQ01004200">
    <property type="protein sequence ID" value="GIY06353.1"/>
    <property type="molecule type" value="Genomic_DNA"/>
</dbReference>
<dbReference type="AlphaFoldDB" id="A0AAV4Q8J4"/>
<evidence type="ECO:0000313" key="2">
    <source>
        <dbReference type="Proteomes" id="UP001054837"/>
    </source>
</evidence>
<accession>A0AAV4Q8J4</accession>
<proteinExistence type="predicted"/>
<reference evidence="1 2" key="1">
    <citation type="submission" date="2021-06" db="EMBL/GenBank/DDBJ databases">
        <title>Caerostris darwini draft genome.</title>
        <authorList>
            <person name="Kono N."/>
            <person name="Arakawa K."/>
        </authorList>
    </citation>
    <scope>NUCLEOTIDE SEQUENCE [LARGE SCALE GENOMIC DNA]</scope>
</reference>
<name>A0AAV4Q8J4_9ARAC</name>
<evidence type="ECO:0000313" key="1">
    <source>
        <dbReference type="EMBL" id="GIY06353.1"/>
    </source>
</evidence>
<protein>
    <submittedName>
        <fullName evidence="1">Uncharacterized protein</fullName>
    </submittedName>
</protein>
<comment type="caution">
    <text evidence="1">The sequence shown here is derived from an EMBL/GenBank/DDBJ whole genome shotgun (WGS) entry which is preliminary data.</text>
</comment>
<keyword evidence="2" id="KW-1185">Reference proteome</keyword>
<organism evidence="1 2">
    <name type="scientific">Caerostris darwini</name>
    <dbReference type="NCBI Taxonomy" id="1538125"/>
    <lineage>
        <taxon>Eukaryota</taxon>
        <taxon>Metazoa</taxon>
        <taxon>Ecdysozoa</taxon>
        <taxon>Arthropoda</taxon>
        <taxon>Chelicerata</taxon>
        <taxon>Arachnida</taxon>
        <taxon>Araneae</taxon>
        <taxon>Araneomorphae</taxon>
        <taxon>Entelegynae</taxon>
        <taxon>Araneoidea</taxon>
        <taxon>Araneidae</taxon>
        <taxon>Caerostris</taxon>
    </lineage>
</organism>
<dbReference type="Proteomes" id="UP001054837">
    <property type="component" value="Unassembled WGS sequence"/>
</dbReference>